<organism evidence="2 4">
    <name type="scientific">Tepidimonas ignava</name>
    <dbReference type="NCBI Taxonomy" id="114249"/>
    <lineage>
        <taxon>Bacteria</taxon>
        <taxon>Pseudomonadati</taxon>
        <taxon>Pseudomonadota</taxon>
        <taxon>Betaproteobacteria</taxon>
        <taxon>Burkholderiales</taxon>
        <taxon>Tepidimonas</taxon>
    </lineage>
</organism>
<dbReference type="RefSeq" id="WP_132963475.1">
    <property type="nucleotide sequence ID" value="NZ_SMAH01000017.1"/>
</dbReference>
<name>A0A4R3L6R3_9BURK</name>
<sequence length="158" mass="17396">MIERMAAHVLASHWDGRLPVDVHAIASRMGLEACCGPIEESGRIELVGKRPRITVNCAEARVRQRFTVAHELGHWALGHLGHGQRLFRDAPQAFTLAAAGPEREANAFATAILMPADALRFVMQEGFADSLESLARMFDVSQAAMRWRVHNLGLFSGL</sequence>
<dbReference type="InterPro" id="IPR010359">
    <property type="entry name" value="IrrE_HExxH"/>
</dbReference>
<dbReference type="Gene3D" id="1.10.10.2910">
    <property type="match status" value="1"/>
</dbReference>
<evidence type="ECO:0000259" key="1">
    <source>
        <dbReference type="Pfam" id="PF06114"/>
    </source>
</evidence>
<evidence type="ECO:0000313" key="4">
    <source>
        <dbReference type="Proteomes" id="UP000295536"/>
    </source>
</evidence>
<evidence type="ECO:0000313" key="2">
    <source>
        <dbReference type="EMBL" id="TCS94590.1"/>
    </source>
</evidence>
<proteinExistence type="predicted"/>
<dbReference type="EMBL" id="SMAH01000017">
    <property type="protein sequence ID" value="TCS94590.1"/>
    <property type="molecule type" value="Genomic_DNA"/>
</dbReference>
<comment type="caution">
    <text evidence="2">The sequence shown here is derived from an EMBL/GenBank/DDBJ whole genome shotgun (WGS) entry which is preliminary data.</text>
</comment>
<dbReference type="InterPro" id="IPR052345">
    <property type="entry name" value="Rad_response_metalloprotease"/>
</dbReference>
<protein>
    <submittedName>
        <fullName evidence="2">Uncharacterized protein DUF955</fullName>
    </submittedName>
</protein>
<dbReference type="Proteomes" id="UP000315577">
    <property type="component" value="Unassembled WGS sequence"/>
</dbReference>
<keyword evidence="5" id="KW-1185">Reference proteome</keyword>
<dbReference type="AlphaFoldDB" id="A0A4R3L6R3"/>
<gene>
    <name evidence="2" type="ORF">EDC36_11761</name>
    <name evidence="3" type="ORF">Tigna_02408</name>
</gene>
<evidence type="ECO:0000313" key="5">
    <source>
        <dbReference type="Proteomes" id="UP000315577"/>
    </source>
</evidence>
<reference evidence="3 5" key="2">
    <citation type="submission" date="2019-07" db="EMBL/GenBank/DDBJ databases">
        <title>Tepidimonas ignava SPS-1037 draft genome.</title>
        <authorList>
            <person name="Da Costa M.S."/>
            <person name="Froufe H.J.C."/>
            <person name="Egas C."/>
            <person name="Albuquerque L."/>
        </authorList>
    </citation>
    <scope>NUCLEOTIDE SEQUENCE [LARGE SCALE GENOMIC DNA]</scope>
    <source>
        <strain evidence="3 5">SPS-1037</strain>
    </source>
</reference>
<feature type="domain" description="IrrE N-terminal-like" evidence="1">
    <location>
        <begin position="50"/>
        <end position="148"/>
    </location>
</feature>
<dbReference type="Proteomes" id="UP000295536">
    <property type="component" value="Unassembled WGS sequence"/>
</dbReference>
<dbReference type="PANTHER" id="PTHR43236">
    <property type="entry name" value="ANTITOXIN HIGA1"/>
    <property type="match status" value="1"/>
</dbReference>
<dbReference type="EMBL" id="VJNC01000021">
    <property type="protein sequence ID" value="TSE18770.1"/>
    <property type="molecule type" value="Genomic_DNA"/>
</dbReference>
<dbReference type="PANTHER" id="PTHR43236:SF2">
    <property type="entry name" value="BLL0069 PROTEIN"/>
    <property type="match status" value="1"/>
</dbReference>
<accession>A0A4R3L6R3</accession>
<dbReference type="Pfam" id="PF06114">
    <property type="entry name" value="Peptidase_M78"/>
    <property type="match status" value="1"/>
</dbReference>
<evidence type="ECO:0000313" key="3">
    <source>
        <dbReference type="EMBL" id="TSE18770.1"/>
    </source>
</evidence>
<dbReference type="OrthoDB" id="9794834at2"/>
<reference evidence="2 4" key="1">
    <citation type="submission" date="2019-03" db="EMBL/GenBank/DDBJ databases">
        <title>Genomic Encyclopedia of Type Strains, Phase IV (KMG-IV): sequencing the most valuable type-strain genomes for metagenomic binning, comparative biology and taxonomic classification.</title>
        <authorList>
            <person name="Goeker M."/>
        </authorList>
    </citation>
    <scope>NUCLEOTIDE SEQUENCE [LARGE SCALE GENOMIC DNA]</scope>
    <source>
        <strain evidence="2 4">DSM 12034</strain>
    </source>
</reference>